<keyword evidence="3" id="KW-1185">Reference proteome</keyword>
<proteinExistence type="predicted"/>
<feature type="transmembrane region" description="Helical" evidence="1">
    <location>
        <begin position="42"/>
        <end position="65"/>
    </location>
</feature>
<dbReference type="EMBL" id="LANJ01000011">
    <property type="protein sequence ID" value="KKC39373.1"/>
    <property type="molecule type" value="Genomic_DNA"/>
</dbReference>
<keyword evidence="1" id="KW-0812">Transmembrane</keyword>
<sequence>MVIYIFCAVFVLMAAAWAIYVLPTPGPLSAWELSGAIYPAMLMFAGVLGVLLSFWLTAKVTLLGFRVVRRWRRR</sequence>
<organism evidence="2 3">
    <name type="scientific">Devosia epidermidihirudinis</name>
    <dbReference type="NCBI Taxonomy" id="1293439"/>
    <lineage>
        <taxon>Bacteria</taxon>
        <taxon>Pseudomonadati</taxon>
        <taxon>Pseudomonadota</taxon>
        <taxon>Alphaproteobacteria</taxon>
        <taxon>Hyphomicrobiales</taxon>
        <taxon>Devosiaceae</taxon>
        <taxon>Devosia</taxon>
    </lineage>
</organism>
<reference evidence="2 3" key="1">
    <citation type="submission" date="2015-03" db="EMBL/GenBank/DDBJ databases">
        <authorList>
            <person name="Lepp D."/>
            <person name="Hassan Y.I."/>
            <person name="Li X.-Z."/>
            <person name="Zhou T."/>
        </authorList>
    </citation>
    <scope>NUCLEOTIDE SEQUENCE [LARGE SCALE GENOMIC DNA]</scope>
    <source>
        <strain evidence="2 3">E84</strain>
    </source>
</reference>
<evidence type="ECO:0000313" key="2">
    <source>
        <dbReference type="EMBL" id="KKC39373.1"/>
    </source>
</evidence>
<dbReference type="STRING" id="1293439.WH87_03930"/>
<dbReference type="PATRIC" id="fig|1293439.3.peg.344"/>
<evidence type="ECO:0000313" key="3">
    <source>
        <dbReference type="Proteomes" id="UP000033411"/>
    </source>
</evidence>
<accession>A0A0F5QF78</accession>
<comment type="caution">
    <text evidence="2">The sequence shown here is derived from an EMBL/GenBank/DDBJ whole genome shotgun (WGS) entry which is preliminary data.</text>
</comment>
<name>A0A0F5QF78_9HYPH</name>
<gene>
    <name evidence="2" type="ORF">WH87_03930</name>
</gene>
<dbReference type="AlphaFoldDB" id="A0A0F5QF78"/>
<keyword evidence="1" id="KW-0472">Membrane</keyword>
<evidence type="ECO:0000256" key="1">
    <source>
        <dbReference type="SAM" id="Phobius"/>
    </source>
</evidence>
<dbReference type="RefSeq" id="WP_046138398.1">
    <property type="nucleotide sequence ID" value="NZ_LANJ01000011.1"/>
</dbReference>
<keyword evidence="1" id="KW-1133">Transmembrane helix</keyword>
<dbReference type="Proteomes" id="UP000033411">
    <property type="component" value="Unassembled WGS sequence"/>
</dbReference>
<protein>
    <submittedName>
        <fullName evidence="2">Uncharacterized protein</fullName>
    </submittedName>
</protein>